<dbReference type="EMBL" id="BAAACW010000077">
    <property type="protein sequence ID" value="GAA0361607.1"/>
    <property type="molecule type" value="Genomic_DNA"/>
</dbReference>
<dbReference type="Gene3D" id="2.40.10.220">
    <property type="entry name" value="predicted glycosyltransferase like domains"/>
    <property type="match status" value="1"/>
</dbReference>
<evidence type="ECO:0000259" key="1">
    <source>
        <dbReference type="Pfam" id="PF07238"/>
    </source>
</evidence>
<accession>A0ABP3H8G0</accession>
<protein>
    <recommendedName>
        <fullName evidence="1">PilZ domain-containing protein</fullName>
    </recommendedName>
</protein>
<evidence type="ECO:0000313" key="3">
    <source>
        <dbReference type="Proteomes" id="UP001501166"/>
    </source>
</evidence>
<feature type="domain" description="PilZ" evidence="1">
    <location>
        <begin position="19"/>
        <end position="100"/>
    </location>
</feature>
<dbReference type="RefSeq" id="WP_343754863.1">
    <property type="nucleotide sequence ID" value="NZ_BAAACW010000077.1"/>
</dbReference>
<proteinExistence type="predicted"/>
<dbReference type="Proteomes" id="UP001501166">
    <property type="component" value="Unassembled WGS sequence"/>
</dbReference>
<name>A0ABP3H8G0_9LACT</name>
<keyword evidence="3" id="KW-1185">Reference proteome</keyword>
<gene>
    <name evidence="2" type="ORF">GCM10008932_12770</name>
</gene>
<dbReference type="Pfam" id="PF07238">
    <property type="entry name" value="PilZ"/>
    <property type="match status" value="1"/>
</dbReference>
<evidence type="ECO:0000313" key="2">
    <source>
        <dbReference type="EMBL" id="GAA0361607.1"/>
    </source>
</evidence>
<dbReference type="InterPro" id="IPR009875">
    <property type="entry name" value="PilZ_domain"/>
</dbReference>
<sequence length="102" mass="11613">MRVVANFIRSSKKIPLSQRRLLIRDKIQVDGIIEHNRLNYSASIVDIHESGAQIKTKTRLNKGESIKIEVPSENLINRKGEIRWTNSRLGTTIAGVKFMDEA</sequence>
<reference evidence="3" key="1">
    <citation type="journal article" date="2019" name="Int. J. Syst. Evol. Microbiol.">
        <title>The Global Catalogue of Microorganisms (GCM) 10K type strain sequencing project: providing services to taxonomists for standard genome sequencing and annotation.</title>
        <authorList>
            <consortium name="The Broad Institute Genomics Platform"/>
            <consortium name="The Broad Institute Genome Sequencing Center for Infectious Disease"/>
            <person name="Wu L."/>
            <person name="Ma J."/>
        </authorList>
    </citation>
    <scope>NUCLEOTIDE SEQUENCE [LARGE SCALE GENOMIC DNA]</scope>
    <source>
        <strain evidence="3">JCM 12662</strain>
    </source>
</reference>
<organism evidence="2 3">
    <name type="scientific">Alkalibacterium iburiense</name>
    <dbReference type="NCBI Taxonomy" id="290589"/>
    <lineage>
        <taxon>Bacteria</taxon>
        <taxon>Bacillati</taxon>
        <taxon>Bacillota</taxon>
        <taxon>Bacilli</taxon>
        <taxon>Lactobacillales</taxon>
        <taxon>Carnobacteriaceae</taxon>
        <taxon>Alkalibacterium</taxon>
    </lineage>
</organism>
<dbReference type="SUPFAM" id="SSF141371">
    <property type="entry name" value="PilZ domain-like"/>
    <property type="match status" value="1"/>
</dbReference>
<comment type="caution">
    <text evidence="2">The sequence shown here is derived from an EMBL/GenBank/DDBJ whole genome shotgun (WGS) entry which is preliminary data.</text>
</comment>